<organism evidence="1">
    <name type="scientific">Escherichia coli</name>
    <dbReference type="NCBI Taxonomy" id="562"/>
    <lineage>
        <taxon>Bacteria</taxon>
        <taxon>Pseudomonadati</taxon>
        <taxon>Pseudomonadota</taxon>
        <taxon>Gammaproteobacteria</taxon>
        <taxon>Enterobacterales</taxon>
        <taxon>Enterobacteriaceae</taxon>
        <taxon>Escherichia</taxon>
    </lineage>
</organism>
<dbReference type="EMBL" id="CP054563">
    <property type="protein sequence ID" value="QKQ33735.1"/>
    <property type="molecule type" value="Genomic_DNA"/>
</dbReference>
<proteinExistence type="predicted"/>
<sequence>MAYWVAGKSSIIDANPHAAEKLNSDNLLSALEKLWGKKLGRDNSKEANTARWVFAAICDLNGKLQARDIVRFLKFSAEAMLHTQSTGIKSELWSDRVLAPEAIRKSLPACSAEKVSETASEIKSLNDWRTILEEIPKEVKKVPFNPLDVGLSLELLNALKELGIIYEDKDQSSEDRYFLPEIYRWGLNFTSAGGGRPRVQALLKRNLGGIPF</sequence>
<name>A0A6N0IG70_ECOLX</name>
<dbReference type="AlphaFoldDB" id="A0A6N0IG70"/>
<reference evidence="1" key="1">
    <citation type="submission" date="2020-05" db="EMBL/GenBank/DDBJ databases">
        <title>Title: F plasmids are the major carriers of antibiotic resistance genes in human-associated commensal E. coli.</title>
        <authorList>
            <person name="Stephens C."/>
            <person name="Arismendi T."/>
            <person name="Wright M."/>
            <person name="Hartman A."/>
            <person name="Gonzalez A."/>
            <person name="Gill M."/>
            <person name="Pandori M."/>
            <person name="Hess D."/>
        </authorList>
    </citation>
    <scope>NUCLEOTIDE SEQUENCE</scope>
    <source>
        <strain evidence="1">SCU-478</strain>
    </source>
</reference>
<evidence type="ECO:0000313" key="1">
    <source>
        <dbReference type="EMBL" id="QKQ33735.1"/>
    </source>
</evidence>
<gene>
    <name evidence="1" type="ORF">HPE44_03750</name>
</gene>
<protein>
    <submittedName>
        <fullName evidence="1">Uncharacterized protein</fullName>
    </submittedName>
</protein>
<accession>A0A6N0IG70</accession>